<evidence type="ECO:0000313" key="2">
    <source>
        <dbReference type="Proteomes" id="UP000016960"/>
    </source>
</evidence>
<proteinExistence type="predicted"/>
<accession>U5DTE0</accession>
<dbReference type="Gene3D" id="1.25.40.10">
    <property type="entry name" value="Tetratricopeptide repeat domain"/>
    <property type="match status" value="1"/>
</dbReference>
<dbReference type="Proteomes" id="UP000016960">
    <property type="component" value="Unassembled WGS sequence"/>
</dbReference>
<dbReference type="InParanoid" id="U5DTE0"/>
<keyword evidence="2" id="KW-1185">Reference proteome</keyword>
<protein>
    <recommendedName>
        <fullName evidence="3">Tetratricopeptide repeat protein</fullName>
    </recommendedName>
</protein>
<name>U5DTE0_9CHRO</name>
<dbReference type="AlphaFoldDB" id="U5DTE0"/>
<reference evidence="1 2" key="1">
    <citation type="submission" date="2013-05" db="EMBL/GenBank/DDBJ databases">
        <title>Draft genome sequence of Rubidibacter lacunae KORDI 51-2.</title>
        <authorList>
            <person name="Choi D.H."/>
            <person name="Noh J.H."/>
            <person name="Kwon K.-K."/>
            <person name="Lee J.-H."/>
            <person name="Ryu J.-Y."/>
        </authorList>
    </citation>
    <scope>NUCLEOTIDE SEQUENCE [LARGE SCALE GENOMIC DNA]</scope>
    <source>
        <strain evidence="1 2">KORDI 51-2</strain>
    </source>
</reference>
<comment type="caution">
    <text evidence="1">The sequence shown here is derived from an EMBL/GenBank/DDBJ whole genome shotgun (WGS) entry which is preliminary data.</text>
</comment>
<gene>
    <name evidence="1" type="ORF">KR51_00002500</name>
</gene>
<evidence type="ECO:0000313" key="1">
    <source>
        <dbReference type="EMBL" id="ERN42945.1"/>
    </source>
</evidence>
<dbReference type="EMBL" id="ASSJ01000004">
    <property type="protein sequence ID" value="ERN42945.1"/>
    <property type="molecule type" value="Genomic_DNA"/>
</dbReference>
<dbReference type="InterPro" id="IPR011990">
    <property type="entry name" value="TPR-like_helical_dom_sf"/>
</dbReference>
<organism evidence="1 2">
    <name type="scientific">Rubidibacter lacunae KORDI 51-2</name>
    <dbReference type="NCBI Taxonomy" id="582515"/>
    <lineage>
        <taxon>Bacteria</taxon>
        <taxon>Bacillati</taxon>
        <taxon>Cyanobacteriota</taxon>
        <taxon>Cyanophyceae</taxon>
        <taxon>Oscillatoriophycideae</taxon>
        <taxon>Chroococcales</taxon>
        <taxon>Aphanothecaceae</taxon>
        <taxon>Rubidibacter</taxon>
    </lineage>
</organism>
<dbReference type="OrthoDB" id="480631at2"/>
<dbReference type="STRING" id="582515.KR51_00002500"/>
<dbReference type="eggNOG" id="COG0457">
    <property type="taxonomic scope" value="Bacteria"/>
</dbReference>
<evidence type="ECO:0008006" key="3">
    <source>
        <dbReference type="Google" id="ProtNLM"/>
    </source>
</evidence>
<dbReference type="RefSeq" id="WP_022603970.1">
    <property type="nucleotide sequence ID" value="NZ_ASSJ01000004.1"/>
</dbReference>
<sequence length="255" mass="28425">MSRRIAAIAIALCCLGVVGLQFLRLKASNSDAAFYTQRLESREAATSLRLNLLSQTSNLGLRNLVADWVYLQFLQYFGSSGERQQMGFELADDYFLATIANDPRFISAYISLGIVNSLYAGQPDKSVAIYQQGLKHLQPELPLSDLVWRFKAIDELLLLGDTDAAQRSFEQASAWASQQDNPMSERRSKRAAQLARFLASNPDSRWVQASSWRIVLQNTTDLNVQRYAADRIRQLGGSVEVAPDGSLTVTMPPEE</sequence>